<name>A0A5J5EMW9_9PEZI</name>
<reference evidence="2 3" key="1">
    <citation type="submission" date="2019-09" db="EMBL/GenBank/DDBJ databases">
        <title>Draft genome of the ectomycorrhizal ascomycete Sphaerosporella brunnea.</title>
        <authorList>
            <consortium name="DOE Joint Genome Institute"/>
            <person name="Benucci G.M."/>
            <person name="Marozzi G."/>
            <person name="Antonielli L."/>
            <person name="Sanchez S."/>
            <person name="Marco P."/>
            <person name="Wang X."/>
            <person name="Falini L.B."/>
            <person name="Barry K."/>
            <person name="Haridas S."/>
            <person name="Lipzen A."/>
            <person name="Labutti K."/>
            <person name="Grigoriev I.V."/>
            <person name="Murat C."/>
            <person name="Martin F."/>
            <person name="Albertini E."/>
            <person name="Donnini D."/>
            <person name="Bonito G."/>
        </authorList>
    </citation>
    <scope>NUCLEOTIDE SEQUENCE [LARGE SCALE GENOMIC DNA]</scope>
    <source>
        <strain evidence="2 3">Sb_GMNB300</strain>
    </source>
</reference>
<keyword evidence="1" id="KW-0472">Membrane</keyword>
<protein>
    <submittedName>
        <fullName evidence="2">Uncharacterized protein</fullName>
    </submittedName>
</protein>
<proteinExistence type="predicted"/>
<keyword evidence="1" id="KW-1133">Transmembrane helix</keyword>
<comment type="caution">
    <text evidence="2">The sequence shown here is derived from an EMBL/GenBank/DDBJ whole genome shotgun (WGS) entry which is preliminary data.</text>
</comment>
<organism evidence="2 3">
    <name type="scientific">Sphaerosporella brunnea</name>
    <dbReference type="NCBI Taxonomy" id="1250544"/>
    <lineage>
        <taxon>Eukaryota</taxon>
        <taxon>Fungi</taxon>
        <taxon>Dikarya</taxon>
        <taxon>Ascomycota</taxon>
        <taxon>Pezizomycotina</taxon>
        <taxon>Pezizomycetes</taxon>
        <taxon>Pezizales</taxon>
        <taxon>Pyronemataceae</taxon>
        <taxon>Sphaerosporella</taxon>
    </lineage>
</organism>
<gene>
    <name evidence="2" type="ORF">FN846DRAFT_266956</name>
</gene>
<keyword evidence="3" id="KW-1185">Reference proteome</keyword>
<evidence type="ECO:0000256" key="1">
    <source>
        <dbReference type="SAM" id="Phobius"/>
    </source>
</evidence>
<dbReference type="Proteomes" id="UP000326924">
    <property type="component" value="Unassembled WGS sequence"/>
</dbReference>
<sequence>MVNQRETRHVEGLPGMLLNGLSVRITEIVRGSKELLPLLNYLAVVFFFLVFFFFFFFSSGLRFGMREFSCVLCTFSVCFCFLFCVSGMVRFGFGMVRCWVVQLLHNAMMRVIRTARQPLEWQITQDLPQHICPST</sequence>
<evidence type="ECO:0000313" key="3">
    <source>
        <dbReference type="Proteomes" id="UP000326924"/>
    </source>
</evidence>
<dbReference type="InParanoid" id="A0A5J5EMW9"/>
<feature type="transmembrane region" description="Helical" evidence="1">
    <location>
        <begin position="38"/>
        <end position="57"/>
    </location>
</feature>
<feature type="transmembrane region" description="Helical" evidence="1">
    <location>
        <begin position="69"/>
        <end position="93"/>
    </location>
</feature>
<keyword evidence="1" id="KW-0812">Transmembrane</keyword>
<dbReference type="AlphaFoldDB" id="A0A5J5EMW9"/>
<dbReference type="EMBL" id="VXIS01000206">
    <property type="protein sequence ID" value="KAA8896882.1"/>
    <property type="molecule type" value="Genomic_DNA"/>
</dbReference>
<accession>A0A5J5EMW9</accession>
<evidence type="ECO:0000313" key="2">
    <source>
        <dbReference type="EMBL" id="KAA8896882.1"/>
    </source>
</evidence>